<comment type="subunit">
    <text evidence="2">The accessory proteins ExbB and ExbD seem to form a complex with TonB.</text>
</comment>
<dbReference type="InterPro" id="IPR050790">
    <property type="entry name" value="ExbB/TolQ_transport"/>
</dbReference>
<keyword evidence="8 12" id="KW-0653">Protein transport</keyword>
<evidence type="ECO:0000256" key="8">
    <source>
        <dbReference type="ARBA" id="ARBA00022927"/>
    </source>
</evidence>
<feature type="transmembrane region" description="Helical" evidence="13">
    <location>
        <begin position="229"/>
        <end position="251"/>
    </location>
</feature>
<accession>A0AAV2VJP9</accession>
<dbReference type="Proteomes" id="UP000018211">
    <property type="component" value="Unassembled WGS sequence"/>
</dbReference>
<evidence type="ECO:0000256" key="12">
    <source>
        <dbReference type="RuleBase" id="RU004057"/>
    </source>
</evidence>
<evidence type="ECO:0000256" key="1">
    <source>
        <dbReference type="ARBA" id="ARBA00004429"/>
    </source>
</evidence>
<evidence type="ECO:0000256" key="6">
    <source>
        <dbReference type="ARBA" id="ARBA00022519"/>
    </source>
</evidence>
<evidence type="ECO:0000256" key="9">
    <source>
        <dbReference type="ARBA" id="ARBA00022989"/>
    </source>
</evidence>
<evidence type="ECO:0000313" key="16">
    <source>
        <dbReference type="Proteomes" id="UP000018211"/>
    </source>
</evidence>
<protein>
    <recommendedName>
        <fullName evidence="3">Biopolymer transport protein ExbB</fullName>
    </recommendedName>
</protein>
<dbReference type="GO" id="GO:0022857">
    <property type="term" value="F:transmembrane transporter activity"/>
    <property type="evidence" value="ECO:0007669"/>
    <property type="project" value="InterPro"/>
</dbReference>
<keyword evidence="4 12" id="KW-0813">Transport</keyword>
<comment type="caution">
    <text evidence="15">The sequence shown here is derived from an EMBL/GenBank/DDBJ whole genome shotgun (WGS) entry which is preliminary data.</text>
</comment>
<dbReference type="InterPro" id="IPR002898">
    <property type="entry name" value="MotA_ExbB_proton_chnl"/>
</dbReference>
<evidence type="ECO:0000256" key="11">
    <source>
        <dbReference type="ARBA" id="ARBA00024816"/>
    </source>
</evidence>
<evidence type="ECO:0000256" key="3">
    <source>
        <dbReference type="ARBA" id="ARBA00022093"/>
    </source>
</evidence>
<comment type="similarity">
    <text evidence="12">Belongs to the exbB/tolQ family.</text>
</comment>
<keyword evidence="9 13" id="KW-1133">Transmembrane helix</keyword>
<dbReference type="EMBL" id="CAOF01000027">
    <property type="protein sequence ID" value="CCO44731.1"/>
    <property type="molecule type" value="Genomic_DNA"/>
</dbReference>
<dbReference type="GO" id="GO:0017038">
    <property type="term" value="P:protein import"/>
    <property type="evidence" value="ECO:0007669"/>
    <property type="project" value="TreeGrafter"/>
</dbReference>
<evidence type="ECO:0000256" key="2">
    <source>
        <dbReference type="ARBA" id="ARBA00011471"/>
    </source>
</evidence>
<reference evidence="15 16" key="1">
    <citation type="journal article" date="2013" name="ISME J.">
        <title>Comparative genomics of pathogenic lineages of Vibrio nigripulchritudo identifies virulence-associated traits.</title>
        <authorList>
            <person name="Goudenege D."/>
            <person name="Labreuche Y."/>
            <person name="Krin E."/>
            <person name="Ansquer D."/>
            <person name="Mangenot S."/>
            <person name="Calteau A."/>
            <person name="Medigue C."/>
            <person name="Mazel D."/>
            <person name="Polz M.F."/>
            <person name="Le Roux F."/>
        </authorList>
    </citation>
    <scope>NUCLEOTIDE SEQUENCE [LARGE SCALE GENOMIC DNA]</scope>
    <source>
        <strain evidence="15 16">SOn1</strain>
    </source>
</reference>
<dbReference type="NCBIfam" id="TIGR02797">
    <property type="entry name" value="exbB"/>
    <property type="match status" value="1"/>
</dbReference>
<comment type="function">
    <text evidence="11">Involved in the TonB-dependent energy-dependent transport of various receptor-bound substrates. Protects ExbD from proteolytic degradation and functionally stabilizes TonB.</text>
</comment>
<evidence type="ECO:0000256" key="5">
    <source>
        <dbReference type="ARBA" id="ARBA00022475"/>
    </source>
</evidence>
<dbReference type="Pfam" id="PF01618">
    <property type="entry name" value="MotA_ExbB"/>
    <property type="match status" value="1"/>
</dbReference>
<proteinExistence type="inferred from homology"/>
<dbReference type="InterPro" id="IPR014164">
    <property type="entry name" value="TonB_ExbB_1"/>
</dbReference>
<name>A0AAV2VJP9_9VIBR</name>
<keyword evidence="7 13" id="KW-0812">Transmembrane</keyword>
<dbReference type="AlphaFoldDB" id="A0AAV2VJP9"/>
<feature type="transmembrane region" description="Helical" evidence="13">
    <location>
        <begin position="78"/>
        <end position="100"/>
    </location>
</feature>
<dbReference type="GO" id="GO:0005886">
    <property type="term" value="C:plasma membrane"/>
    <property type="evidence" value="ECO:0007669"/>
    <property type="project" value="UniProtKB-SubCell"/>
</dbReference>
<evidence type="ECO:0000313" key="15">
    <source>
        <dbReference type="EMBL" id="CCO44731.1"/>
    </source>
</evidence>
<sequence length="300" mass="32058">MTSAFRAQRPRAYPMSNNSYLTLITLILTLLSPLSFATEEAPSNTSNTLLSDTQLVPPTNPLNAHDLSPMGMYHAADWVVKAVMISLVIASVLTWAVLIAKQIQLTRASRKATKQLNALTKSDNLTEAETLCSDLDGPGTLLLSATQYELTLSSRGKSSEDGIKERVQLRLERVNIGLGSQMTAGTGILATVGSVGPFVGLFGTVWGIMNSFIGIAKSQSTSLAVVAPGIAEALLATAIGLIAAIPAVMIYNHFTRQIGRYKNQLSDLSVAIMVLVSRDLDRNLIQTKPSDTGTQLKEVG</sequence>
<evidence type="ECO:0000256" key="4">
    <source>
        <dbReference type="ARBA" id="ARBA00022448"/>
    </source>
</evidence>
<evidence type="ECO:0000256" key="10">
    <source>
        <dbReference type="ARBA" id="ARBA00023136"/>
    </source>
</evidence>
<feature type="domain" description="MotA/TolQ/ExbB proton channel" evidence="14">
    <location>
        <begin position="161"/>
        <end position="265"/>
    </location>
</feature>
<keyword evidence="10 13" id="KW-0472">Membrane</keyword>
<evidence type="ECO:0000256" key="13">
    <source>
        <dbReference type="SAM" id="Phobius"/>
    </source>
</evidence>
<feature type="transmembrane region" description="Helical" evidence="13">
    <location>
        <begin position="188"/>
        <end position="209"/>
    </location>
</feature>
<comment type="subcellular location">
    <subcellularLocation>
        <location evidence="1">Cell inner membrane</location>
        <topology evidence="1">Multi-pass membrane protein</topology>
    </subcellularLocation>
    <subcellularLocation>
        <location evidence="12">Membrane</location>
        <topology evidence="12">Multi-pass membrane protein</topology>
    </subcellularLocation>
</comment>
<evidence type="ECO:0000256" key="7">
    <source>
        <dbReference type="ARBA" id="ARBA00022692"/>
    </source>
</evidence>
<dbReference type="PANTHER" id="PTHR30625:SF16">
    <property type="entry name" value="BIOPOLYMER TRANSPORT PROTEIN EXBB"/>
    <property type="match status" value="1"/>
</dbReference>
<dbReference type="PANTHER" id="PTHR30625">
    <property type="entry name" value="PROTEIN TOLQ"/>
    <property type="match status" value="1"/>
</dbReference>
<gene>
    <name evidence="15" type="primary">exbB</name>
    <name evidence="15" type="ORF">VIBNISOn1_1220007</name>
</gene>
<keyword evidence="6" id="KW-0997">Cell inner membrane</keyword>
<keyword evidence="5" id="KW-1003">Cell membrane</keyword>
<evidence type="ECO:0000259" key="14">
    <source>
        <dbReference type="Pfam" id="PF01618"/>
    </source>
</evidence>
<organism evidence="15 16">
    <name type="scientific">Vibrio nigripulchritudo SOn1</name>
    <dbReference type="NCBI Taxonomy" id="1238450"/>
    <lineage>
        <taxon>Bacteria</taxon>
        <taxon>Pseudomonadati</taxon>
        <taxon>Pseudomonadota</taxon>
        <taxon>Gammaproteobacteria</taxon>
        <taxon>Vibrionales</taxon>
        <taxon>Vibrionaceae</taxon>
        <taxon>Vibrio</taxon>
    </lineage>
</organism>